<comment type="caution">
    <text evidence="1">The sequence shown here is derived from an EMBL/GenBank/DDBJ whole genome shotgun (WGS) entry which is preliminary data.</text>
</comment>
<evidence type="ECO:0000313" key="2">
    <source>
        <dbReference type="Proteomes" id="UP001221413"/>
    </source>
</evidence>
<dbReference type="AlphaFoldDB" id="A0AAD6NH94"/>
<protein>
    <submittedName>
        <fullName evidence="1">Uncharacterized protein</fullName>
    </submittedName>
</protein>
<keyword evidence="2" id="KW-1185">Reference proteome</keyword>
<evidence type="ECO:0000313" key="1">
    <source>
        <dbReference type="EMBL" id="KAJ6258112.1"/>
    </source>
</evidence>
<gene>
    <name evidence="1" type="ORF">Dda_7027</name>
</gene>
<organism evidence="1 2">
    <name type="scientific">Drechslerella dactyloides</name>
    <name type="common">Nematode-trapping fungus</name>
    <name type="synonym">Arthrobotrys dactyloides</name>
    <dbReference type="NCBI Taxonomy" id="74499"/>
    <lineage>
        <taxon>Eukaryota</taxon>
        <taxon>Fungi</taxon>
        <taxon>Dikarya</taxon>
        <taxon>Ascomycota</taxon>
        <taxon>Pezizomycotina</taxon>
        <taxon>Orbiliomycetes</taxon>
        <taxon>Orbiliales</taxon>
        <taxon>Orbiliaceae</taxon>
        <taxon>Drechslerella</taxon>
    </lineage>
</organism>
<reference evidence="1" key="1">
    <citation type="submission" date="2023-01" db="EMBL/GenBank/DDBJ databases">
        <title>The chitinases involved in constricting ring structure development in the nematode-trapping fungus Drechslerella dactyloides.</title>
        <authorList>
            <person name="Wang R."/>
            <person name="Zhang L."/>
            <person name="Tang P."/>
            <person name="Li S."/>
            <person name="Liang L."/>
        </authorList>
    </citation>
    <scope>NUCLEOTIDE SEQUENCE</scope>
    <source>
        <strain evidence="1">YMF1.00031</strain>
    </source>
</reference>
<dbReference type="EMBL" id="JAQGDS010000009">
    <property type="protein sequence ID" value="KAJ6258112.1"/>
    <property type="molecule type" value="Genomic_DNA"/>
</dbReference>
<sequence length="173" mass="19489">MPIPVGISNAVMANPLRPMPTSHLSTARAIPAITPAAAQQTKYVENMLFNQALQTLIRAENANRGPFHPRYIQPINVVGTRFVLPNPHPAYPNLTPRTKLPSFQNKFRMLRGTNAQLRPVAYWMDVLAFYGYVAANPQIVALVATNAPEWEWAQMYGNSICNMDWTALQWQRT</sequence>
<proteinExistence type="predicted"/>
<name>A0AAD6NH94_DREDA</name>
<accession>A0AAD6NH94</accession>
<dbReference type="Proteomes" id="UP001221413">
    <property type="component" value="Unassembled WGS sequence"/>
</dbReference>